<dbReference type="Proteomes" id="UP001341297">
    <property type="component" value="Unassembled WGS sequence"/>
</dbReference>
<reference evidence="2 3" key="1">
    <citation type="submission" date="2023-03" db="EMBL/GenBank/DDBJ databases">
        <title>Agriculturally important microbes genome sequencing.</title>
        <authorList>
            <person name="Dunlap C."/>
        </authorList>
    </citation>
    <scope>NUCLEOTIDE SEQUENCE [LARGE SCALE GENOMIC DNA]</scope>
    <source>
        <strain evidence="2 3">CBP-3203</strain>
    </source>
</reference>
<feature type="transmembrane region" description="Helical" evidence="1">
    <location>
        <begin position="47"/>
        <end position="63"/>
    </location>
</feature>
<proteinExistence type="predicted"/>
<gene>
    <name evidence="2" type="ORF">P8828_09205</name>
</gene>
<keyword evidence="1" id="KW-0812">Transmembrane</keyword>
<dbReference type="EMBL" id="JARRTL010000008">
    <property type="protein sequence ID" value="MEC0485027.1"/>
    <property type="molecule type" value="Genomic_DNA"/>
</dbReference>
<accession>A0ABU6H1X3</accession>
<organism evidence="2 3">
    <name type="scientific">Bacillus glycinifermentans</name>
    <dbReference type="NCBI Taxonomy" id="1664069"/>
    <lineage>
        <taxon>Bacteria</taxon>
        <taxon>Bacillati</taxon>
        <taxon>Bacillota</taxon>
        <taxon>Bacilli</taxon>
        <taxon>Bacillales</taxon>
        <taxon>Bacillaceae</taxon>
        <taxon>Bacillus</taxon>
    </lineage>
</organism>
<dbReference type="RefSeq" id="WP_232517698.1">
    <property type="nucleotide sequence ID" value="NZ_CP023481.1"/>
</dbReference>
<protein>
    <submittedName>
        <fullName evidence="2">Uncharacterized protein</fullName>
    </submittedName>
</protein>
<keyword evidence="1" id="KW-1133">Transmembrane helix</keyword>
<sequence>MQALLTFDPFTKVNMDAIIKAGGESAGLKRGKRYNSSLVHHMKNKRLFILSLIVLSVISIGIQETHPTPIATGFMIIVLVTTVFHIFKEALGK</sequence>
<name>A0ABU6H1X3_9BACI</name>
<feature type="transmembrane region" description="Helical" evidence="1">
    <location>
        <begin position="69"/>
        <end position="87"/>
    </location>
</feature>
<evidence type="ECO:0000256" key="1">
    <source>
        <dbReference type="SAM" id="Phobius"/>
    </source>
</evidence>
<keyword evidence="3" id="KW-1185">Reference proteome</keyword>
<evidence type="ECO:0000313" key="3">
    <source>
        <dbReference type="Proteomes" id="UP001341297"/>
    </source>
</evidence>
<keyword evidence="1" id="KW-0472">Membrane</keyword>
<comment type="caution">
    <text evidence="2">The sequence shown here is derived from an EMBL/GenBank/DDBJ whole genome shotgun (WGS) entry which is preliminary data.</text>
</comment>
<evidence type="ECO:0000313" key="2">
    <source>
        <dbReference type="EMBL" id="MEC0485027.1"/>
    </source>
</evidence>